<evidence type="ECO:0000256" key="2">
    <source>
        <dbReference type="SAM" id="MobiDB-lite"/>
    </source>
</evidence>
<dbReference type="HOGENOM" id="CLU_007383_1_7_0"/>
<evidence type="ECO:0000313" key="4">
    <source>
        <dbReference type="EMBL" id="ADV63277.1"/>
    </source>
</evidence>
<reference key="1">
    <citation type="submission" date="2010-11" db="EMBL/GenBank/DDBJ databases">
        <title>The complete sequence of chromosome of Isophaera pallida ATCC 43644.</title>
        <authorList>
            <consortium name="US DOE Joint Genome Institute (JGI-PGF)"/>
            <person name="Lucas S."/>
            <person name="Copeland A."/>
            <person name="Lapidus A."/>
            <person name="Bruce D."/>
            <person name="Goodwin L."/>
            <person name="Pitluck S."/>
            <person name="Kyrpides N."/>
            <person name="Mavromatis K."/>
            <person name="Pagani I."/>
            <person name="Ivanova N."/>
            <person name="Saunders E."/>
            <person name="Brettin T."/>
            <person name="Detter J.C."/>
            <person name="Han C."/>
            <person name="Tapia R."/>
            <person name="Land M."/>
            <person name="Hauser L."/>
            <person name="Markowitz V."/>
            <person name="Cheng J.-F."/>
            <person name="Hugenholtz P."/>
            <person name="Woyke T."/>
            <person name="Wu D."/>
            <person name="Eisen J.A."/>
        </authorList>
    </citation>
    <scope>NUCLEOTIDE SEQUENCE</scope>
    <source>
        <strain>ATCC 43644</strain>
    </source>
</reference>
<dbReference type="KEGG" id="ipa:Isop_2709"/>
<dbReference type="Gene3D" id="3.40.50.720">
    <property type="entry name" value="NAD(P)-binding Rossmann-like Domain"/>
    <property type="match status" value="1"/>
</dbReference>
<dbReference type="Proteomes" id="UP000008631">
    <property type="component" value="Chromosome"/>
</dbReference>
<dbReference type="OrthoDB" id="258549at2"/>
<dbReference type="AlphaFoldDB" id="E8R0E5"/>
<protein>
    <submittedName>
        <fullName evidence="4">NAD-dependent epimerase/dehydratase</fullName>
    </submittedName>
</protein>
<dbReference type="eggNOG" id="COG0451">
    <property type="taxonomic scope" value="Bacteria"/>
</dbReference>
<feature type="domain" description="NAD-dependent epimerase/dehydratase" evidence="3">
    <location>
        <begin position="26"/>
        <end position="297"/>
    </location>
</feature>
<dbReference type="PANTHER" id="PTHR43000">
    <property type="entry name" value="DTDP-D-GLUCOSE 4,6-DEHYDRATASE-RELATED"/>
    <property type="match status" value="1"/>
</dbReference>
<reference evidence="4 5" key="2">
    <citation type="journal article" date="2011" name="Stand. Genomic Sci.">
        <title>Complete genome sequence of Isosphaera pallida type strain (IS1B).</title>
        <authorList>
            <consortium name="US DOE Joint Genome Institute (JGI-PGF)"/>
            <person name="Goker M."/>
            <person name="Cleland D."/>
            <person name="Saunders E."/>
            <person name="Lapidus A."/>
            <person name="Nolan M."/>
            <person name="Lucas S."/>
            <person name="Hammon N."/>
            <person name="Deshpande S."/>
            <person name="Cheng J.F."/>
            <person name="Tapia R."/>
            <person name="Han C."/>
            <person name="Goodwin L."/>
            <person name="Pitluck S."/>
            <person name="Liolios K."/>
            <person name="Pagani I."/>
            <person name="Ivanova N."/>
            <person name="Mavromatis K."/>
            <person name="Pati A."/>
            <person name="Chen A."/>
            <person name="Palaniappan K."/>
            <person name="Land M."/>
            <person name="Hauser L."/>
            <person name="Chang Y.J."/>
            <person name="Jeffries C.D."/>
            <person name="Detter J.C."/>
            <person name="Beck B."/>
            <person name="Woyke T."/>
            <person name="Bristow J."/>
            <person name="Eisen J.A."/>
            <person name="Markowitz V."/>
            <person name="Hugenholtz P."/>
            <person name="Kyrpides N.C."/>
            <person name="Klenk H.P."/>
        </authorList>
    </citation>
    <scope>NUCLEOTIDE SEQUENCE [LARGE SCALE GENOMIC DNA]</scope>
    <source>
        <strain evidence="5">ATCC 43644 / DSM 9630 / IS1B</strain>
    </source>
</reference>
<comment type="similarity">
    <text evidence="1">Belongs to the NAD(P)-dependent epimerase/dehydratase family.</text>
</comment>
<dbReference type="Pfam" id="PF01370">
    <property type="entry name" value="Epimerase"/>
    <property type="match status" value="1"/>
</dbReference>
<evidence type="ECO:0000313" key="5">
    <source>
        <dbReference type="Proteomes" id="UP000008631"/>
    </source>
</evidence>
<evidence type="ECO:0000256" key="1">
    <source>
        <dbReference type="ARBA" id="ARBA00007637"/>
    </source>
</evidence>
<accession>E8R0E5</accession>
<dbReference type="PRINTS" id="PR01713">
    <property type="entry name" value="NUCEPIMERASE"/>
</dbReference>
<organism evidence="4 5">
    <name type="scientific">Isosphaera pallida (strain ATCC 43644 / DSM 9630 / IS1B)</name>
    <dbReference type="NCBI Taxonomy" id="575540"/>
    <lineage>
        <taxon>Bacteria</taxon>
        <taxon>Pseudomonadati</taxon>
        <taxon>Planctomycetota</taxon>
        <taxon>Planctomycetia</taxon>
        <taxon>Isosphaerales</taxon>
        <taxon>Isosphaeraceae</taxon>
        <taxon>Isosphaera</taxon>
    </lineage>
</organism>
<name>E8R0E5_ISOPI</name>
<proteinExistence type="inferred from homology"/>
<dbReference type="STRING" id="575540.Isop_2709"/>
<dbReference type="RefSeq" id="WP_013565565.1">
    <property type="nucleotide sequence ID" value="NC_014962.1"/>
</dbReference>
<feature type="region of interest" description="Disordered" evidence="2">
    <location>
        <begin position="162"/>
        <end position="181"/>
    </location>
</feature>
<gene>
    <name evidence="4" type="ordered locus">Isop_2709</name>
</gene>
<evidence type="ECO:0000259" key="3">
    <source>
        <dbReference type="Pfam" id="PF01370"/>
    </source>
</evidence>
<dbReference type="InterPro" id="IPR001509">
    <property type="entry name" value="Epimerase_deHydtase"/>
</dbReference>
<dbReference type="SUPFAM" id="SSF51735">
    <property type="entry name" value="NAD(P)-binding Rossmann-fold domains"/>
    <property type="match status" value="1"/>
</dbReference>
<dbReference type="EMBL" id="CP002353">
    <property type="protein sequence ID" value="ADV63277.1"/>
    <property type="molecule type" value="Genomic_DNA"/>
</dbReference>
<keyword evidence="5" id="KW-1185">Reference proteome</keyword>
<dbReference type="InterPro" id="IPR036291">
    <property type="entry name" value="NAD(P)-bd_dom_sf"/>
</dbReference>
<sequence>MSRNTLLTSPSPTDEPDLGRLSSARVVVTGGAGFIGSRLVDRLLELGADVLALDNFDPFYPRTVKQANLQLARSRHVTRFRLIEADLRDGAALERHLREFRPDLVAHLAAKAGVRPSLESPADYFDTNVVGTIRLLDALKHLDTLEESGRGPRLVFASSSSVYGDRRHDDPHQGFVETDPIDRPVSPYAASKASAELAVRAFHHARTLRLRQINPDAPPIPTIILRFFTAFGPRNRPDLALAKFARLIREGRPVPMFGDGSTERDYTYVDDLVDGVVRALVFEPSPQSSQEVEVFNLGHSEPVRLSTMIDTLAAALGRPARIERLPEQPGDVGRTRADIRRARSLLGWSPVTSFEEGVTHFVEWLKSLDA</sequence>
<dbReference type="InParanoid" id="E8R0E5"/>